<feature type="domain" description="Glycosyl transferase family 1" evidence="3">
    <location>
        <begin position="190"/>
        <end position="322"/>
    </location>
</feature>
<evidence type="ECO:0000313" key="5">
    <source>
        <dbReference type="EMBL" id="GAA2467213.1"/>
    </source>
</evidence>
<sequence>MHVVVLGSSRHPIAEPFAGGLESLTWHLVRGLRDRGVDVTFFAGPGSDPALGATELDVTPLRLSDTARADVSMVPEAWLREHHAYLQVMLALQRRDDIDVVHNNSLHHLPVAMAHSLSAPVLTTLHTPPTPWLEPAIAIDARSRNVARRGHYVAVSQHTARSWSHVASADVVHNGVDVRRWVAGPGGDDLVWVGRIVPEKAPHRAVAIARAAGRRLRIAGPVGDAAYFARHVAGELDDDISYVGHLDTEGLVSLVGSSAATLVTPEWDEPYGLVAAESLACGTPVVALDRGGLREFVVPGVGVLVPQGAGDDEAAEAVARAVGLDRDACREHAVAACSVDRMVEAYLDVYRSLAELAGAA</sequence>
<evidence type="ECO:0000256" key="2">
    <source>
        <dbReference type="ARBA" id="ARBA00022679"/>
    </source>
</evidence>
<evidence type="ECO:0000313" key="6">
    <source>
        <dbReference type="Proteomes" id="UP001500730"/>
    </source>
</evidence>
<evidence type="ECO:0000259" key="4">
    <source>
        <dbReference type="Pfam" id="PF13439"/>
    </source>
</evidence>
<keyword evidence="6" id="KW-1185">Reference proteome</keyword>
<dbReference type="PANTHER" id="PTHR12526:SF595">
    <property type="entry name" value="BLL5217 PROTEIN"/>
    <property type="match status" value="1"/>
</dbReference>
<evidence type="ECO:0000259" key="3">
    <source>
        <dbReference type="Pfam" id="PF00534"/>
    </source>
</evidence>
<dbReference type="Proteomes" id="UP001500730">
    <property type="component" value="Unassembled WGS sequence"/>
</dbReference>
<evidence type="ECO:0000256" key="1">
    <source>
        <dbReference type="ARBA" id="ARBA00022676"/>
    </source>
</evidence>
<dbReference type="RefSeq" id="WP_344252098.1">
    <property type="nucleotide sequence ID" value="NZ_BAAARE010000001.1"/>
</dbReference>
<dbReference type="InterPro" id="IPR028098">
    <property type="entry name" value="Glyco_trans_4-like_N"/>
</dbReference>
<protein>
    <submittedName>
        <fullName evidence="5">Glycosyltransferase family 4 protein</fullName>
    </submittedName>
</protein>
<dbReference type="PANTHER" id="PTHR12526">
    <property type="entry name" value="GLYCOSYLTRANSFERASE"/>
    <property type="match status" value="1"/>
</dbReference>
<feature type="domain" description="Glycosyltransferase subfamily 4-like N-terminal" evidence="4">
    <location>
        <begin position="19"/>
        <end position="180"/>
    </location>
</feature>
<dbReference type="InterPro" id="IPR001296">
    <property type="entry name" value="Glyco_trans_1"/>
</dbReference>
<comment type="caution">
    <text evidence="5">The sequence shown here is derived from an EMBL/GenBank/DDBJ whole genome shotgun (WGS) entry which is preliminary data.</text>
</comment>
<organism evidence="5 6">
    <name type="scientific">Terrabacter carboxydivorans</name>
    <dbReference type="NCBI Taxonomy" id="619730"/>
    <lineage>
        <taxon>Bacteria</taxon>
        <taxon>Bacillati</taxon>
        <taxon>Actinomycetota</taxon>
        <taxon>Actinomycetes</taxon>
        <taxon>Micrococcales</taxon>
        <taxon>Intrasporangiaceae</taxon>
        <taxon>Terrabacter</taxon>
    </lineage>
</organism>
<dbReference type="Gene3D" id="3.40.50.2000">
    <property type="entry name" value="Glycogen Phosphorylase B"/>
    <property type="match status" value="2"/>
</dbReference>
<name>A0ABN3KN56_9MICO</name>
<dbReference type="Pfam" id="PF13439">
    <property type="entry name" value="Glyco_transf_4"/>
    <property type="match status" value="1"/>
</dbReference>
<dbReference type="EMBL" id="BAAARE010000001">
    <property type="protein sequence ID" value="GAA2467213.1"/>
    <property type="molecule type" value="Genomic_DNA"/>
</dbReference>
<dbReference type="SUPFAM" id="SSF53756">
    <property type="entry name" value="UDP-Glycosyltransferase/glycogen phosphorylase"/>
    <property type="match status" value="1"/>
</dbReference>
<gene>
    <name evidence="5" type="ORF">GCM10009858_00450</name>
</gene>
<dbReference type="Pfam" id="PF00534">
    <property type="entry name" value="Glycos_transf_1"/>
    <property type="match status" value="1"/>
</dbReference>
<keyword evidence="1" id="KW-0328">Glycosyltransferase</keyword>
<accession>A0ABN3KN56</accession>
<reference evidence="5 6" key="1">
    <citation type="journal article" date="2019" name="Int. J. Syst. Evol. Microbiol.">
        <title>The Global Catalogue of Microorganisms (GCM) 10K type strain sequencing project: providing services to taxonomists for standard genome sequencing and annotation.</title>
        <authorList>
            <consortium name="The Broad Institute Genomics Platform"/>
            <consortium name="The Broad Institute Genome Sequencing Center for Infectious Disease"/>
            <person name="Wu L."/>
            <person name="Ma J."/>
        </authorList>
    </citation>
    <scope>NUCLEOTIDE SEQUENCE [LARGE SCALE GENOMIC DNA]</scope>
    <source>
        <strain evidence="5 6">JCM 16259</strain>
    </source>
</reference>
<proteinExistence type="predicted"/>
<keyword evidence="2" id="KW-0808">Transferase</keyword>